<gene>
    <name evidence="3" type="ORF">D5S18_24795</name>
</gene>
<dbReference type="OrthoDB" id="4571618at2"/>
<organism evidence="3 4">
    <name type="scientific">Nocardia panacis</name>
    <dbReference type="NCBI Taxonomy" id="2340916"/>
    <lineage>
        <taxon>Bacteria</taxon>
        <taxon>Bacillati</taxon>
        <taxon>Actinomycetota</taxon>
        <taxon>Actinomycetes</taxon>
        <taxon>Mycobacteriales</taxon>
        <taxon>Nocardiaceae</taxon>
        <taxon>Nocardia</taxon>
    </lineage>
</organism>
<dbReference type="Gene3D" id="3.40.47.10">
    <property type="match status" value="1"/>
</dbReference>
<dbReference type="RefSeq" id="WP_147404127.1">
    <property type="nucleotide sequence ID" value="NZ_QZFU01000030.1"/>
</dbReference>
<name>A0A3A4K4C2_9NOCA</name>
<evidence type="ECO:0000256" key="1">
    <source>
        <dbReference type="ARBA" id="ARBA00022679"/>
    </source>
</evidence>
<dbReference type="Proteomes" id="UP000266677">
    <property type="component" value="Unassembled WGS sequence"/>
</dbReference>
<evidence type="ECO:0000259" key="2">
    <source>
        <dbReference type="Pfam" id="PF00109"/>
    </source>
</evidence>
<accession>A0A3A4K4C2</accession>
<dbReference type="PANTHER" id="PTHR43775">
    <property type="entry name" value="FATTY ACID SYNTHASE"/>
    <property type="match status" value="1"/>
</dbReference>
<evidence type="ECO:0000313" key="3">
    <source>
        <dbReference type="EMBL" id="RJO71754.1"/>
    </source>
</evidence>
<dbReference type="InterPro" id="IPR014030">
    <property type="entry name" value="Ketoacyl_synth_N"/>
</dbReference>
<comment type="caution">
    <text evidence="3">The sequence shown here is derived from an EMBL/GenBank/DDBJ whole genome shotgun (WGS) entry which is preliminary data.</text>
</comment>
<keyword evidence="4" id="KW-1185">Reference proteome</keyword>
<dbReference type="InterPro" id="IPR050091">
    <property type="entry name" value="PKS_NRPS_Biosynth_Enz"/>
</dbReference>
<dbReference type="PANTHER" id="PTHR43775:SF51">
    <property type="entry name" value="INACTIVE PHENOLPHTHIOCEROL SYNTHESIS POLYKETIDE SYNTHASE TYPE I PKS1-RELATED"/>
    <property type="match status" value="1"/>
</dbReference>
<reference evidence="3 4" key="1">
    <citation type="submission" date="2018-09" db="EMBL/GenBank/DDBJ databases">
        <title>YIM PH21274 draft genome.</title>
        <authorList>
            <person name="Miao C."/>
        </authorList>
    </citation>
    <scope>NUCLEOTIDE SEQUENCE [LARGE SCALE GENOMIC DNA]</scope>
    <source>
        <strain evidence="3 4">YIM PH 21724</strain>
    </source>
</reference>
<sequence>MNSTTNGLAEALRASLKDRERLHQEVARLREIAHEPIAIVGVGCRFPGGVRSAGDLWSVVSRGRDVISGFPGDRGW</sequence>
<evidence type="ECO:0000313" key="4">
    <source>
        <dbReference type="Proteomes" id="UP000266677"/>
    </source>
</evidence>
<keyword evidence="1" id="KW-0808">Transferase</keyword>
<feature type="domain" description="Beta-ketoacyl synthase-like N-terminal" evidence="2">
    <location>
        <begin position="35"/>
        <end position="76"/>
    </location>
</feature>
<dbReference type="GO" id="GO:0006633">
    <property type="term" value="P:fatty acid biosynthetic process"/>
    <property type="evidence" value="ECO:0007669"/>
    <property type="project" value="TreeGrafter"/>
</dbReference>
<proteinExistence type="predicted"/>
<dbReference type="GO" id="GO:0004312">
    <property type="term" value="F:fatty acid synthase activity"/>
    <property type="evidence" value="ECO:0007669"/>
    <property type="project" value="TreeGrafter"/>
</dbReference>
<dbReference type="InterPro" id="IPR016039">
    <property type="entry name" value="Thiolase-like"/>
</dbReference>
<dbReference type="EMBL" id="QZFU01000030">
    <property type="protein sequence ID" value="RJO71754.1"/>
    <property type="molecule type" value="Genomic_DNA"/>
</dbReference>
<dbReference type="Pfam" id="PF00109">
    <property type="entry name" value="ketoacyl-synt"/>
    <property type="match status" value="1"/>
</dbReference>
<dbReference type="AlphaFoldDB" id="A0A3A4K4C2"/>
<dbReference type="SUPFAM" id="SSF53901">
    <property type="entry name" value="Thiolase-like"/>
    <property type="match status" value="1"/>
</dbReference>
<protein>
    <recommendedName>
        <fullName evidence="2">Beta-ketoacyl synthase-like N-terminal domain-containing protein</fullName>
    </recommendedName>
</protein>
<feature type="non-terminal residue" evidence="3">
    <location>
        <position position="76"/>
    </location>
</feature>